<name>A0AA88A1B8_FICCA</name>
<evidence type="ECO:0000256" key="5">
    <source>
        <dbReference type="SAM" id="MobiDB-lite"/>
    </source>
</evidence>
<evidence type="ECO:0000313" key="7">
    <source>
        <dbReference type="Proteomes" id="UP001187192"/>
    </source>
</evidence>
<dbReference type="Proteomes" id="UP001187192">
    <property type="component" value="Unassembled WGS sequence"/>
</dbReference>
<evidence type="ECO:0008006" key="8">
    <source>
        <dbReference type="Google" id="ProtNLM"/>
    </source>
</evidence>
<feature type="compositionally biased region" description="Polar residues" evidence="5">
    <location>
        <begin position="796"/>
        <end position="818"/>
    </location>
</feature>
<dbReference type="GO" id="GO:0005794">
    <property type="term" value="C:Golgi apparatus"/>
    <property type="evidence" value="ECO:0007669"/>
    <property type="project" value="UniProtKB-SubCell"/>
</dbReference>
<accession>A0AA88A1B8</accession>
<feature type="coiled-coil region" evidence="4">
    <location>
        <begin position="232"/>
        <end position="347"/>
    </location>
</feature>
<dbReference type="GO" id="GO:0031267">
    <property type="term" value="F:small GTPase binding"/>
    <property type="evidence" value="ECO:0007669"/>
    <property type="project" value="TreeGrafter"/>
</dbReference>
<sequence length="818" mass="91842">MSTTTKTMRTSRSMAPPMAVLRRRSPAGGILTVSLAPCPCPCRDRRSPTASIPPTIPRVQLHLRIEQYKADIKRLQESEAEIKALSINYAALLKEKEDQISRLNKENGSLKNNLETTTAALNVSRNGTNVSKVVRNFRNDLTWKGSGDVSPSRLHKLTTQGKSRYFGKEIHNGVVSKQDGMSNGIMHPVQSDAIHSKAESKYSNLQGKEREFADSLEENNRPSAAVQVAGEIRQLRMELDKERDHLANIQLKLEGEQRLNASLQAELKSLKTEKDKTSTEMSKIRDELNEKISAVRRLQMELNRKDDEGDDILENLKKSIAALERENASLKMEKNELKATMDRIATEKKSSVDTESLTKHPNTLNERVEPSASFLGKEEMELSLQKLNKEIKETQRERDKALQELTRLKQHLLQKESEESEKMDEDSKVIEELRETNEHQRARIVYLEKALKQAVANQEEVKMIGNNEVQKLKEVVDDLNKKLAKCMSTIDAKNVELLNLQTALGQYYAEIEAKEHLEGDLARAREESSKLSELLKNADYQAEVLKKEKEEILSKLLQAERTMTDWKTRVNKLEDDNAKLRRALEQSMTRLNRMSIDSDYLVDRRIVIKLLVTYFLRNHIAASFSLMPEPVSENFSYSGSCGLFLCMGVGLKVLDLMVRMLGFSDDDKQRIGVAQQQGAGKGVVRGVLGLPGRLVGGILGGGSGQLPANAAMDSQSFADLWVDFLLKEGEERERREAMDASGKDKEELHNAPNIAIAAADPTTSSGFSRTTLSPSQNSSPFPFRGNVGQTEHSDSEFSTVPLTSSESNFNSSRLLQKY</sequence>
<evidence type="ECO:0000256" key="1">
    <source>
        <dbReference type="ARBA" id="ARBA00004555"/>
    </source>
</evidence>
<keyword evidence="3 4" id="KW-0175">Coiled coil</keyword>
<feature type="compositionally biased region" description="Polar residues" evidence="5">
    <location>
        <begin position="764"/>
        <end position="780"/>
    </location>
</feature>
<dbReference type="EMBL" id="BTGU01000015">
    <property type="protein sequence ID" value="GMN43020.1"/>
    <property type="molecule type" value="Genomic_DNA"/>
</dbReference>
<comment type="caution">
    <text evidence="6">The sequence shown here is derived from an EMBL/GenBank/DDBJ whole genome shotgun (WGS) entry which is preliminary data.</text>
</comment>
<dbReference type="AlphaFoldDB" id="A0AA88A1B8"/>
<dbReference type="PANTHER" id="PTHR18921">
    <property type="entry name" value="MYOSIN HEAVY CHAIN - RELATED"/>
    <property type="match status" value="1"/>
</dbReference>
<keyword evidence="7" id="KW-1185">Reference proteome</keyword>
<feature type="region of interest" description="Disordered" evidence="5">
    <location>
        <begin position="758"/>
        <end position="818"/>
    </location>
</feature>
<gene>
    <name evidence="6" type="ORF">TIFTF001_012212</name>
</gene>
<dbReference type="GO" id="GO:0006888">
    <property type="term" value="P:endoplasmic reticulum to Golgi vesicle-mediated transport"/>
    <property type="evidence" value="ECO:0007669"/>
    <property type="project" value="TreeGrafter"/>
</dbReference>
<evidence type="ECO:0000256" key="3">
    <source>
        <dbReference type="ARBA" id="ARBA00023054"/>
    </source>
</evidence>
<dbReference type="GO" id="GO:0007030">
    <property type="term" value="P:Golgi organization"/>
    <property type="evidence" value="ECO:0007669"/>
    <property type="project" value="TreeGrafter"/>
</dbReference>
<evidence type="ECO:0000256" key="4">
    <source>
        <dbReference type="SAM" id="Coils"/>
    </source>
</evidence>
<reference evidence="6" key="1">
    <citation type="submission" date="2023-07" db="EMBL/GenBank/DDBJ databases">
        <title>draft genome sequence of fig (Ficus carica).</title>
        <authorList>
            <person name="Takahashi T."/>
            <person name="Nishimura K."/>
        </authorList>
    </citation>
    <scope>NUCLEOTIDE SEQUENCE</scope>
</reference>
<evidence type="ECO:0000313" key="6">
    <source>
        <dbReference type="EMBL" id="GMN43020.1"/>
    </source>
</evidence>
<proteinExistence type="predicted"/>
<feature type="coiled-coil region" evidence="4">
    <location>
        <begin position="58"/>
        <end position="120"/>
    </location>
</feature>
<organism evidence="6 7">
    <name type="scientific">Ficus carica</name>
    <name type="common">Common fig</name>
    <dbReference type="NCBI Taxonomy" id="3494"/>
    <lineage>
        <taxon>Eukaryota</taxon>
        <taxon>Viridiplantae</taxon>
        <taxon>Streptophyta</taxon>
        <taxon>Embryophyta</taxon>
        <taxon>Tracheophyta</taxon>
        <taxon>Spermatophyta</taxon>
        <taxon>Magnoliopsida</taxon>
        <taxon>eudicotyledons</taxon>
        <taxon>Gunneridae</taxon>
        <taxon>Pentapetalae</taxon>
        <taxon>rosids</taxon>
        <taxon>fabids</taxon>
        <taxon>Rosales</taxon>
        <taxon>Moraceae</taxon>
        <taxon>Ficeae</taxon>
        <taxon>Ficus</taxon>
    </lineage>
</organism>
<feature type="coiled-coil region" evidence="4">
    <location>
        <begin position="514"/>
        <end position="590"/>
    </location>
</feature>
<comment type="subcellular location">
    <subcellularLocation>
        <location evidence="1">Golgi apparatus</location>
    </subcellularLocation>
</comment>
<dbReference type="PANTHER" id="PTHR18921:SF2">
    <property type="entry name" value="THYROID RECEPTOR-INTERACTING PROTEIN 11"/>
    <property type="match status" value="1"/>
</dbReference>
<keyword evidence="2" id="KW-0333">Golgi apparatus</keyword>
<protein>
    <recommendedName>
        <fullName evidence="8">Golgin candidate 4</fullName>
    </recommendedName>
</protein>
<evidence type="ECO:0000256" key="2">
    <source>
        <dbReference type="ARBA" id="ARBA00023034"/>
    </source>
</evidence>
<feature type="coiled-coil region" evidence="4">
    <location>
        <begin position="377"/>
        <end position="489"/>
    </location>
</feature>